<proteinExistence type="inferred from homology"/>
<reference evidence="7 8" key="1">
    <citation type="submission" date="2018-10" db="EMBL/GenBank/DDBJ databases">
        <title>Complete genome sequence of Malassezia restricta CBS 7877.</title>
        <authorList>
            <person name="Morand S.C."/>
            <person name="Bertignac M."/>
            <person name="Iltis A."/>
            <person name="Kolder I."/>
            <person name="Pirovano W."/>
            <person name="Jourdain R."/>
            <person name="Clavaud C."/>
        </authorList>
    </citation>
    <scope>NUCLEOTIDE SEQUENCE [LARGE SCALE GENOMIC DNA]</scope>
    <source>
        <strain evidence="7 8">CBS 7877</strain>
    </source>
</reference>
<evidence type="ECO:0000313" key="8">
    <source>
        <dbReference type="Proteomes" id="UP000269793"/>
    </source>
</evidence>
<dbReference type="Gene3D" id="3.30.300.30">
    <property type="match status" value="1"/>
</dbReference>
<dbReference type="InterPro" id="IPR000873">
    <property type="entry name" value="AMP-dep_synth/lig_dom"/>
</dbReference>
<comment type="catalytic activity">
    <reaction evidence="5">
        <text>a long-chain fatty acid + ATP + CoA = a long-chain fatty acyl-CoA + AMP + diphosphate</text>
        <dbReference type="Rhea" id="RHEA:15421"/>
        <dbReference type="ChEBI" id="CHEBI:30616"/>
        <dbReference type="ChEBI" id="CHEBI:33019"/>
        <dbReference type="ChEBI" id="CHEBI:57287"/>
        <dbReference type="ChEBI" id="CHEBI:57560"/>
        <dbReference type="ChEBI" id="CHEBI:83139"/>
        <dbReference type="ChEBI" id="CHEBI:456215"/>
        <dbReference type="EC" id="6.2.1.3"/>
    </reaction>
    <physiologicalReaction direction="left-to-right" evidence="5">
        <dbReference type="Rhea" id="RHEA:15422"/>
    </physiologicalReaction>
</comment>
<dbReference type="Pfam" id="PF00501">
    <property type="entry name" value="AMP-binding"/>
    <property type="match status" value="1"/>
</dbReference>
<dbReference type="EMBL" id="CP033148">
    <property type="protein sequence ID" value="AYO41375.1"/>
    <property type="molecule type" value="Genomic_DNA"/>
</dbReference>
<dbReference type="InterPro" id="IPR042099">
    <property type="entry name" value="ANL_N_sf"/>
</dbReference>
<dbReference type="OrthoDB" id="1700726at2759"/>
<dbReference type="STRING" id="425264.A0A3G2S0B1"/>
<gene>
    <name evidence="7" type="primary">lcf2</name>
    <name evidence="7" type="ORF">DNF11_0425</name>
</gene>
<dbReference type="PROSITE" id="PS00455">
    <property type="entry name" value="AMP_BINDING"/>
    <property type="match status" value="1"/>
</dbReference>
<evidence type="ECO:0000256" key="1">
    <source>
        <dbReference type="ARBA" id="ARBA00006432"/>
    </source>
</evidence>
<dbReference type="InterPro" id="IPR045851">
    <property type="entry name" value="AMP-bd_C_sf"/>
</dbReference>
<organism evidence="7 8">
    <name type="scientific">Malassezia restricta (strain ATCC 96810 / NBRC 103918 / CBS 7877)</name>
    <name type="common">Seborrheic dermatitis infection agent</name>
    <dbReference type="NCBI Taxonomy" id="425264"/>
    <lineage>
        <taxon>Eukaryota</taxon>
        <taxon>Fungi</taxon>
        <taxon>Dikarya</taxon>
        <taxon>Basidiomycota</taxon>
        <taxon>Ustilaginomycotina</taxon>
        <taxon>Malasseziomycetes</taxon>
        <taxon>Malasseziales</taxon>
        <taxon>Malasseziaceae</taxon>
        <taxon>Malassezia</taxon>
    </lineage>
</organism>
<dbReference type="GO" id="GO:0005811">
    <property type="term" value="C:lipid droplet"/>
    <property type="evidence" value="ECO:0007669"/>
    <property type="project" value="TreeGrafter"/>
</dbReference>
<feature type="domain" description="AMP-dependent synthetase/ligase" evidence="6">
    <location>
        <begin position="93"/>
        <end position="503"/>
    </location>
</feature>
<dbReference type="InterPro" id="IPR020845">
    <property type="entry name" value="AMP-binding_CS"/>
</dbReference>
<dbReference type="GO" id="GO:0035336">
    <property type="term" value="P:long-chain fatty-acyl-CoA metabolic process"/>
    <property type="evidence" value="ECO:0007669"/>
    <property type="project" value="TreeGrafter"/>
</dbReference>
<dbReference type="VEuPathDB" id="FungiDB:DNF11_0425"/>
<dbReference type="AlphaFoldDB" id="A0A3G2S0B1"/>
<dbReference type="GO" id="GO:0005783">
    <property type="term" value="C:endoplasmic reticulum"/>
    <property type="evidence" value="ECO:0007669"/>
    <property type="project" value="TreeGrafter"/>
</dbReference>
<evidence type="ECO:0000256" key="4">
    <source>
        <dbReference type="ARBA" id="ARBA00022840"/>
    </source>
</evidence>
<dbReference type="GO" id="GO:0005524">
    <property type="term" value="F:ATP binding"/>
    <property type="evidence" value="ECO:0007669"/>
    <property type="project" value="UniProtKB-KW"/>
</dbReference>
<keyword evidence="4" id="KW-0067">ATP-binding</keyword>
<evidence type="ECO:0000256" key="2">
    <source>
        <dbReference type="ARBA" id="ARBA00022598"/>
    </source>
</evidence>
<dbReference type="PANTHER" id="PTHR43272:SF83">
    <property type="entry name" value="ACYL-COA SYNTHETASE LONG-CHAIN, ISOFORM J"/>
    <property type="match status" value="1"/>
</dbReference>
<evidence type="ECO:0000256" key="5">
    <source>
        <dbReference type="ARBA" id="ARBA00024484"/>
    </source>
</evidence>
<accession>A0A3G2S0B1</accession>
<evidence type="ECO:0000313" key="7">
    <source>
        <dbReference type="EMBL" id="AYO41375.1"/>
    </source>
</evidence>
<dbReference type="PANTHER" id="PTHR43272">
    <property type="entry name" value="LONG-CHAIN-FATTY-ACID--COA LIGASE"/>
    <property type="match status" value="1"/>
</dbReference>
<dbReference type="GO" id="GO:0004467">
    <property type="term" value="F:long-chain fatty acid-CoA ligase activity"/>
    <property type="evidence" value="ECO:0007669"/>
    <property type="project" value="UniProtKB-EC"/>
</dbReference>
<sequence>MSKQGHKASVQVSPGEGAFGPIYRSFLSPEQLVERPHEGIHTMYELMEEARKRFGDKKNIAWRDIVDEHQEQKVVTKKIGDEEVKETKTWTYYELSPYKYITINEFFKTVDEFASGMHQLGLNQKTVFNIFASTNVSWQVAAQSCFRQGITFCTSYDTLGPEGLQVSLEEPEVQGIFTNAQHLKVLEKIIDQTPLLRVVIYDGEADENILNRIHSKISGRPNAVLIHYDEVIRNGKQNMVGPAPTQGKDVACIMYTSGSTGKPKGVILTNDNLIATIASVTMLLKPYLNQSDSYLAYLPLAHILEFVVECYMMYYGIAIGYGRVKTLTSNSVRKCEGDLVAFRPTLLVGVPAVWELIRKGIVSKVQAASATKKKLFDMSMWAKSNNIPLFKQFAESVVFKSVRAQTGGRIRYALSGGAPIARETHQFLNTALTTIIQGYGMTESSAMCALMTPEFFCYGSVGCPMPSVEVRLVDVPEAGYFANKNPAQGEVWIRGPSVTQGYFKRPEITEEAITKDGWLRTGDIGQWDEQGTLSLIDRKKNLVKLSGGEYIALERLESTYKACNFVSNLCLVASSDAKQPMAVVFPREDNLRAALEDNNKKDIAHLELSNLCHDKVVQNMMLKKLNEVGKEAGFANMELLQCVVLIPEELPLTAAQKVQRKEVEKKYADLIKKVYP</sequence>
<comment type="similarity">
    <text evidence="1">Belongs to the ATP-dependent AMP-binding enzyme family.</text>
</comment>
<protein>
    <submittedName>
        <fullName evidence="7">Long-chain-fatty-acid--CoA ligase 2</fullName>
        <ecNumber evidence="7">6.2.1.3</ecNumber>
    </submittedName>
</protein>
<dbReference type="GO" id="GO:0005886">
    <property type="term" value="C:plasma membrane"/>
    <property type="evidence" value="ECO:0007669"/>
    <property type="project" value="TreeGrafter"/>
</dbReference>
<name>A0A3G2S0B1_MALR7</name>
<dbReference type="EC" id="6.2.1.3" evidence="7"/>
<keyword evidence="3" id="KW-0547">Nucleotide-binding</keyword>
<dbReference type="Gene3D" id="3.40.50.12780">
    <property type="entry name" value="N-terminal domain of ligase-like"/>
    <property type="match status" value="1"/>
</dbReference>
<evidence type="ECO:0000259" key="6">
    <source>
        <dbReference type="Pfam" id="PF00501"/>
    </source>
</evidence>
<keyword evidence="2 7" id="KW-0436">Ligase</keyword>
<dbReference type="Proteomes" id="UP000269793">
    <property type="component" value="Chromosome I"/>
</dbReference>
<evidence type="ECO:0000256" key="3">
    <source>
        <dbReference type="ARBA" id="ARBA00022741"/>
    </source>
</evidence>
<dbReference type="SUPFAM" id="SSF56801">
    <property type="entry name" value="Acetyl-CoA synthetase-like"/>
    <property type="match status" value="1"/>
</dbReference>
<keyword evidence="8" id="KW-1185">Reference proteome</keyword>